<gene>
    <name evidence="1" type="ORF">LS65_002545</name>
</gene>
<dbReference type="AlphaFoldDB" id="A0A4U8TQE5"/>
<organism evidence="1 2">
    <name type="scientific">Helicobacter japonicus</name>
    <dbReference type="NCBI Taxonomy" id="425400"/>
    <lineage>
        <taxon>Bacteria</taxon>
        <taxon>Pseudomonadati</taxon>
        <taxon>Campylobacterota</taxon>
        <taxon>Epsilonproteobacteria</taxon>
        <taxon>Campylobacterales</taxon>
        <taxon>Helicobacteraceae</taxon>
        <taxon>Helicobacter</taxon>
    </lineage>
</organism>
<accession>A0A4U8TQE5</accession>
<protein>
    <submittedName>
        <fullName evidence="1">Uncharacterized protein</fullName>
    </submittedName>
</protein>
<evidence type="ECO:0000313" key="2">
    <source>
        <dbReference type="Proteomes" id="UP000029707"/>
    </source>
</evidence>
<proteinExistence type="predicted"/>
<comment type="caution">
    <text evidence="1">The sequence shown here is derived from an EMBL/GenBank/DDBJ whole genome shotgun (WGS) entry which is preliminary data.</text>
</comment>
<evidence type="ECO:0000313" key="1">
    <source>
        <dbReference type="EMBL" id="TLE02822.1"/>
    </source>
</evidence>
<keyword evidence="2" id="KW-1185">Reference proteome</keyword>
<sequence>MFRFVKTKLKQAKLAKKREADKLKDTPQYYPLQLSPSEVEYVRNTLMSAGGGYIFRIWLWRLYIFGTFTRTSAYCQCRIG</sequence>
<dbReference type="EMBL" id="JRMQ02000002">
    <property type="protein sequence ID" value="TLE02822.1"/>
    <property type="molecule type" value="Genomic_DNA"/>
</dbReference>
<name>A0A4U8TQE5_9HELI</name>
<dbReference type="RefSeq" id="WP_052061174.1">
    <property type="nucleotide sequence ID" value="NZ_CAJUDB010000001.1"/>
</dbReference>
<reference evidence="1 2" key="1">
    <citation type="journal article" date="2014" name="Genome Announc.">
        <title>Draft genome sequences of eight enterohepatic helicobacter species isolated from both laboratory and wild rodents.</title>
        <authorList>
            <person name="Sheh A."/>
            <person name="Shen Z."/>
            <person name="Fox J.G."/>
        </authorList>
    </citation>
    <scope>NUCLEOTIDE SEQUENCE [LARGE SCALE GENOMIC DNA]</scope>
    <source>
        <strain evidence="1 2">MIT 01-6451</strain>
    </source>
</reference>
<dbReference type="Proteomes" id="UP000029707">
    <property type="component" value="Unassembled WGS sequence"/>
</dbReference>